<evidence type="ECO:0000259" key="1">
    <source>
        <dbReference type="Pfam" id="PF05685"/>
    </source>
</evidence>
<evidence type="ECO:0000313" key="3">
    <source>
        <dbReference type="Proteomes" id="UP001432180"/>
    </source>
</evidence>
<dbReference type="CDD" id="cd06260">
    <property type="entry name" value="DUF820-like"/>
    <property type="match status" value="1"/>
</dbReference>
<sequence>MEALKLHTVDDLLLSPEERVELIGGDLVRRPMARFAHGVAQGNLRGELYPFGGRDRSGGGWWFATEVSVAYEVQECPSHDLAGWRRERLPKPPNGVIDLPPDWVCEIVSPGHEKKDTILLPLLLKRHRVPDYWLIWPEERRLIAYRLIDGDWREIARLDGSGRARIPPFEAIELELDAVLGGVNLTDASHG</sequence>
<dbReference type="PANTHER" id="PTHR34107:SF4">
    <property type="entry name" value="SLL1222 PROTEIN"/>
    <property type="match status" value="1"/>
</dbReference>
<name>A0ABZ0S8R4_9GAMM</name>
<reference evidence="2 3" key="1">
    <citation type="journal article" date="2023" name="Microorganisms">
        <title>Thiorhodovibrio frisius and Trv. litoralis spp. nov., Two Novel Members from a Clade of Fastidious Purple Sulfur Bacteria That Exhibit Unique Red-Shifted Light-Harvesting Capabilities.</title>
        <authorList>
            <person name="Methner A."/>
            <person name="Kuzyk S.B."/>
            <person name="Petersen J."/>
            <person name="Bauer S."/>
            <person name="Brinkmann H."/>
            <person name="Sichau K."/>
            <person name="Wanner G."/>
            <person name="Wolf J."/>
            <person name="Neumann-Schaal M."/>
            <person name="Henke P."/>
            <person name="Tank M."/>
            <person name="Sproer C."/>
            <person name="Bunk B."/>
            <person name="Overmann J."/>
        </authorList>
    </citation>
    <scope>NUCLEOTIDE SEQUENCE [LARGE SCALE GENOMIC DNA]</scope>
    <source>
        <strain evidence="2 3">DSM 6702</strain>
    </source>
</reference>
<dbReference type="PANTHER" id="PTHR34107">
    <property type="entry name" value="SLL0198 PROTEIN-RELATED"/>
    <property type="match status" value="1"/>
</dbReference>
<accession>A0ABZ0S8R4</accession>
<dbReference type="EMBL" id="CP121472">
    <property type="protein sequence ID" value="WPL16920.1"/>
    <property type="molecule type" value="Genomic_DNA"/>
</dbReference>
<evidence type="ECO:0000313" key="2">
    <source>
        <dbReference type="EMBL" id="WPL16920.1"/>
    </source>
</evidence>
<dbReference type="SUPFAM" id="SSF52980">
    <property type="entry name" value="Restriction endonuclease-like"/>
    <property type="match status" value="1"/>
</dbReference>
<proteinExistence type="predicted"/>
<dbReference type="RefSeq" id="WP_328987452.1">
    <property type="nucleotide sequence ID" value="NZ_CP121472.1"/>
</dbReference>
<protein>
    <recommendedName>
        <fullName evidence="1">Putative restriction endonuclease domain-containing protein</fullName>
    </recommendedName>
</protein>
<dbReference type="InterPro" id="IPR008538">
    <property type="entry name" value="Uma2"/>
</dbReference>
<dbReference type="Gene3D" id="3.90.1570.10">
    <property type="entry name" value="tt1808, chain A"/>
    <property type="match status" value="1"/>
</dbReference>
<dbReference type="InterPro" id="IPR011335">
    <property type="entry name" value="Restrct_endonuc-II-like"/>
</dbReference>
<feature type="domain" description="Putative restriction endonuclease" evidence="1">
    <location>
        <begin position="14"/>
        <end position="175"/>
    </location>
</feature>
<dbReference type="Proteomes" id="UP001432180">
    <property type="component" value="Chromosome"/>
</dbReference>
<dbReference type="Pfam" id="PF05685">
    <property type="entry name" value="Uma2"/>
    <property type="match status" value="1"/>
</dbReference>
<keyword evidence="3" id="KW-1185">Reference proteome</keyword>
<organism evidence="2 3">
    <name type="scientific">Thiorhodovibrio winogradskyi</name>
    <dbReference type="NCBI Taxonomy" id="77007"/>
    <lineage>
        <taxon>Bacteria</taxon>
        <taxon>Pseudomonadati</taxon>
        <taxon>Pseudomonadota</taxon>
        <taxon>Gammaproteobacteria</taxon>
        <taxon>Chromatiales</taxon>
        <taxon>Chromatiaceae</taxon>
        <taxon>Thiorhodovibrio</taxon>
    </lineage>
</organism>
<gene>
    <name evidence="2" type="ORF">Thiowin_01900</name>
</gene>
<dbReference type="InterPro" id="IPR012296">
    <property type="entry name" value="Nuclease_put_TT1808"/>
</dbReference>